<evidence type="ECO:0000256" key="1">
    <source>
        <dbReference type="ARBA" id="ARBA00022485"/>
    </source>
</evidence>
<evidence type="ECO:0000259" key="15">
    <source>
        <dbReference type="Pfam" id="PF21445"/>
    </source>
</evidence>
<evidence type="ECO:0000256" key="3">
    <source>
        <dbReference type="ARBA" id="ARBA00022723"/>
    </source>
</evidence>
<dbReference type="InterPro" id="IPR027417">
    <property type="entry name" value="P-loop_NTPase"/>
</dbReference>
<sequence>MNGVVFVLNLVVGRQGSGKSTVIYKQIKKCLDKGEDNLILIVPEQFTLQAERNLIEQCNLPGIFNIEILSFSRLANRVMSEVGGVTKTRLSETGRYMALQKSLIERKDDLLVYPGMIKKPGFIAMIQDVISNLKRRVINEEDISKLLSEGLGDHQMLYRKIHDLKLIYQSYNKWLGTDYLDNEDAIDQNIKNIERSNIISSSKIWIDGFHTYTEQHFRLIEKLFKYSMELTIALTQSLKTNDRDADIFQINNNTQNTLIEMSNGQYKIISCHYLQKHNSQEIRHLEKELYSYPTIELNEKVEDISIKKYKNIYDEIDSICIDILKLVQEKKYRWRDISVVTNDLDSYSFLIKRTFKEYDIPFFMDSKRKISDKPLSILLVSTLKVITSNFRYDDIFALIKTGLTDLEFEDYELLENYVLKYGIKGNRWRKEFEFIDERDDFDLDKLNLLRVKVMGPILQLERDIKGDSTYIGITSALYKYVRTLEIEDKLHNVIYELKEEYNQYEYASEISQIFNIIVSLFDEIVEIFKDHKTNIKEYISILEAGIEAVDLAIIPSSLDQVIIGDITRSRNSGYNALFILGVNEGKLPSSPSVTGILNESENQIIRQNGIKIDDDLNFKSIQEKYLFYNVISKTKKKIFISYPLADYEGVSLRPSILVSRFYEIYPDLSTKIEISDDEKINNAQGSLKHMIRHYRIIADGLQERKESKWDEVYLWYKNNKNYSDNIINMKRAISFDNQVSNLKSKYVSELYGDRIRTSVTRLEEYVSCPFKHYITFGLKPKERKIFEISIPDIGDILHKLIYDYSILLEKENLDWNIIEKNNLIKLCDEVMDKFIIEYRHGILDSNYRYRYLAKYVHRLFLRAVETLTYQYRKGKFTILGNELIFGIDKPLPPIKIELSGKYMLFLEGRIDRVDILKQDEKQYLKIIDFKTGNKDLILKDIYYGLSLQLLVYMWVCLNYGNKKNIETVAAGLFYFKLDDPLILSGKNQIENIEYEITKSLKLKGLMLKDKEMLKSLDENIENSDILNCKIKKDGEFSATSKGLIKQEQVDQLIYHAEKTITNIGEEIFQGNISISPIKTKDKEACTYCNYKAICFFDQQLAGSKFNLKPELKDEEVMKLIETAKEE</sequence>
<dbReference type="GO" id="GO:0051539">
    <property type="term" value="F:4 iron, 4 sulfur cluster binding"/>
    <property type="evidence" value="ECO:0007669"/>
    <property type="project" value="UniProtKB-KW"/>
</dbReference>
<evidence type="ECO:0000256" key="8">
    <source>
        <dbReference type="ARBA" id="ARBA00022839"/>
    </source>
</evidence>
<dbReference type="AlphaFoldDB" id="A0A6A7K6I8"/>
<organism evidence="16 17">
    <name type="scientific">Alkalibaculum sporogenes</name>
    <dbReference type="NCBI Taxonomy" id="2655001"/>
    <lineage>
        <taxon>Bacteria</taxon>
        <taxon>Bacillati</taxon>
        <taxon>Bacillota</taxon>
        <taxon>Clostridia</taxon>
        <taxon>Eubacteriales</taxon>
        <taxon>Eubacteriaceae</taxon>
        <taxon>Alkalibaculum</taxon>
    </lineage>
</organism>
<evidence type="ECO:0000313" key="16">
    <source>
        <dbReference type="EMBL" id="MPW25058.1"/>
    </source>
</evidence>
<keyword evidence="8 16" id="KW-0269">Exonuclease</keyword>
<dbReference type="Proteomes" id="UP000440004">
    <property type="component" value="Unassembled WGS sequence"/>
</dbReference>
<evidence type="ECO:0000259" key="14">
    <source>
        <dbReference type="Pfam" id="PF12705"/>
    </source>
</evidence>
<keyword evidence="3" id="KW-0479">Metal-binding</keyword>
<reference evidence="16 17" key="1">
    <citation type="submission" date="2019-10" db="EMBL/GenBank/DDBJ databases">
        <title>Alkalibaculum tamaniensis sp.nov., a new alkaliphilic acetogen, isolated on methoxylated aromatics from a mud volcano.</title>
        <authorList>
            <person name="Khomyakova M.A."/>
            <person name="Merkel A.Y."/>
            <person name="Bonch-Osmolovskaya E.A."/>
            <person name="Slobodkin A.I."/>
        </authorList>
    </citation>
    <scope>NUCLEOTIDE SEQUENCE [LARGE SCALE GENOMIC DNA]</scope>
    <source>
        <strain evidence="16 17">M08DMB</strain>
    </source>
</reference>
<dbReference type="Gene3D" id="3.40.50.300">
    <property type="entry name" value="P-loop containing nucleotide triphosphate hydrolases"/>
    <property type="match status" value="3"/>
</dbReference>
<evidence type="ECO:0000256" key="12">
    <source>
        <dbReference type="ARBA" id="ARBA00023125"/>
    </source>
</evidence>
<keyword evidence="9" id="KW-0067">ATP-binding</keyword>
<feature type="domain" description="PD-(D/E)XK endonuclease-like" evidence="14">
    <location>
        <begin position="757"/>
        <end position="1094"/>
    </location>
</feature>
<keyword evidence="11" id="KW-0411">Iron-sulfur</keyword>
<evidence type="ECO:0000256" key="7">
    <source>
        <dbReference type="ARBA" id="ARBA00022806"/>
    </source>
</evidence>
<dbReference type="Pfam" id="PF21445">
    <property type="entry name" value="ADDB_N"/>
    <property type="match status" value="1"/>
</dbReference>
<dbReference type="NCBIfam" id="TIGR02773">
    <property type="entry name" value="addB_Gpos"/>
    <property type="match status" value="1"/>
</dbReference>
<keyword evidence="5" id="KW-0227">DNA damage</keyword>
<keyword evidence="2" id="KW-0540">Nuclease</keyword>
<dbReference type="GO" id="GO:0003677">
    <property type="term" value="F:DNA binding"/>
    <property type="evidence" value="ECO:0007669"/>
    <property type="project" value="UniProtKB-KW"/>
</dbReference>
<keyword evidence="7 16" id="KW-0347">Helicase</keyword>
<dbReference type="GO" id="GO:0046872">
    <property type="term" value="F:metal ion binding"/>
    <property type="evidence" value="ECO:0007669"/>
    <property type="project" value="UniProtKB-KW"/>
</dbReference>
<keyword evidence="6" id="KW-0378">Hydrolase</keyword>
<dbReference type="GO" id="GO:0004386">
    <property type="term" value="F:helicase activity"/>
    <property type="evidence" value="ECO:0007669"/>
    <property type="project" value="UniProtKB-KW"/>
</dbReference>
<evidence type="ECO:0000256" key="4">
    <source>
        <dbReference type="ARBA" id="ARBA00022741"/>
    </source>
</evidence>
<dbReference type="InterPro" id="IPR014140">
    <property type="entry name" value="DNA_helicase_suAddB"/>
</dbReference>
<keyword evidence="17" id="KW-1185">Reference proteome</keyword>
<keyword evidence="12" id="KW-0238">DNA-binding</keyword>
<dbReference type="EMBL" id="WHNX01000005">
    <property type="protein sequence ID" value="MPW25058.1"/>
    <property type="molecule type" value="Genomic_DNA"/>
</dbReference>
<dbReference type="SUPFAM" id="SSF52540">
    <property type="entry name" value="P-loop containing nucleoside triphosphate hydrolases"/>
    <property type="match status" value="1"/>
</dbReference>
<comment type="caution">
    <text evidence="16">The sequence shown here is derived from an EMBL/GenBank/DDBJ whole genome shotgun (WGS) entry which is preliminary data.</text>
</comment>
<gene>
    <name evidence="16" type="primary">addB</name>
    <name evidence="16" type="ORF">GC105_04550</name>
</gene>
<evidence type="ECO:0000256" key="5">
    <source>
        <dbReference type="ARBA" id="ARBA00022763"/>
    </source>
</evidence>
<evidence type="ECO:0000256" key="11">
    <source>
        <dbReference type="ARBA" id="ARBA00023014"/>
    </source>
</evidence>
<dbReference type="GO" id="GO:0000724">
    <property type="term" value="P:double-strand break repair via homologous recombination"/>
    <property type="evidence" value="ECO:0007669"/>
    <property type="project" value="InterPro"/>
</dbReference>
<dbReference type="InterPro" id="IPR038726">
    <property type="entry name" value="PDDEXK_AddAB-type"/>
</dbReference>
<name>A0A6A7K6I8_9FIRM</name>
<dbReference type="PANTHER" id="PTHR30591:SF1">
    <property type="entry name" value="RECBCD ENZYME SUBUNIT RECC"/>
    <property type="match status" value="1"/>
</dbReference>
<evidence type="ECO:0000313" key="17">
    <source>
        <dbReference type="Proteomes" id="UP000440004"/>
    </source>
</evidence>
<keyword evidence="1" id="KW-0004">4Fe-4S</keyword>
<protein>
    <submittedName>
        <fullName evidence="16">Helicase-exonuclease AddAB subunit AddB</fullName>
    </submittedName>
</protein>
<keyword evidence="4" id="KW-0547">Nucleotide-binding</keyword>
<evidence type="ECO:0000256" key="10">
    <source>
        <dbReference type="ARBA" id="ARBA00023004"/>
    </source>
</evidence>
<accession>A0A6A7K6I8</accession>
<evidence type="ECO:0000256" key="9">
    <source>
        <dbReference type="ARBA" id="ARBA00022840"/>
    </source>
</evidence>
<evidence type="ECO:0000256" key="2">
    <source>
        <dbReference type="ARBA" id="ARBA00022722"/>
    </source>
</evidence>
<dbReference type="Pfam" id="PF12705">
    <property type="entry name" value="PDDEXK_1"/>
    <property type="match status" value="1"/>
</dbReference>
<keyword evidence="10" id="KW-0408">Iron</keyword>
<dbReference type="Gene3D" id="3.90.320.10">
    <property type="match status" value="1"/>
</dbReference>
<dbReference type="InterPro" id="IPR011604">
    <property type="entry name" value="PDDEXK-like_dom_sf"/>
</dbReference>
<feature type="domain" description="ATP-dependent helicase/deoxyribonuclease subunit B N-terminal" evidence="15">
    <location>
        <begin position="10"/>
        <end position="286"/>
    </location>
</feature>
<dbReference type="InterPro" id="IPR049035">
    <property type="entry name" value="ADDB_N"/>
</dbReference>
<evidence type="ECO:0000256" key="6">
    <source>
        <dbReference type="ARBA" id="ARBA00022801"/>
    </source>
</evidence>
<dbReference type="GO" id="GO:0005524">
    <property type="term" value="F:ATP binding"/>
    <property type="evidence" value="ECO:0007669"/>
    <property type="project" value="UniProtKB-KW"/>
</dbReference>
<dbReference type="GO" id="GO:0004527">
    <property type="term" value="F:exonuclease activity"/>
    <property type="evidence" value="ECO:0007669"/>
    <property type="project" value="UniProtKB-KW"/>
</dbReference>
<proteinExistence type="predicted"/>
<keyword evidence="13" id="KW-0234">DNA repair</keyword>
<evidence type="ECO:0000256" key="13">
    <source>
        <dbReference type="ARBA" id="ARBA00023204"/>
    </source>
</evidence>
<dbReference type="PANTHER" id="PTHR30591">
    <property type="entry name" value="RECBCD ENZYME SUBUNIT RECC"/>
    <property type="match status" value="1"/>
</dbReference>